<keyword evidence="1" id="KW-1133">Transmembrane helix</keyword>
<evidence type="ECO:0000313" key="3">
    <source>
        <dbReference type="Proteomes" id="UP000078046"/>
    </source>
</evidence>
<organism evidence="2 3">
    <name type="scientific">Intoshia linei</name>
    <dbReference type="NCBI Taxonomy" id="1819745"/>
    <lineage>
        <taxon>Eukaryota</taxon>
        <taxon>Metazoa</taxon>
        <taxon>Spiralia</taxon>
        <taxon>Lophotrochozoa</taxon>
        <taxon>Mesozoa</taxon>
        <taxon>Orthonectida</taxon>
        <taxon>Rhopaluridae</taxon>
        <taxon>Intoshia</taxon>
    </lineage>
</organism>
<comment type="caution">
    <text evidence="2">The sequence shown here is derived from an EMBL/GenBank/DDBJ whole genome shotgun (WGS) entry which is preliminary data.</text>
</comment>
<protein>
    <submittedName>
        <fullName evidence="2">Uncharacterized protein</fullName>
    </submittedName>
</protein>
<accession>A0A177AVR8</accession>
<dbReference type="EMBL" id="LWCA01001353">
    <property type="protein sequence ID" value="OAF65304.1"/>
    <property type="molecule type" value="Genomic_DNA"/>
</dbReference>
<name>A0A177AVR8_9BILA</name>
<evidence type="ECO:0000256" key="1">
    <source>
        <dbReference type="SAM" id="Phobius"/>
    </source>
</evidence>
<evidence type="ECO:0000313" key="2">
    <source>
        <dbReference type="EMBL" id="OAF65304.1"/>
    </source>
</evidence>
<keyword evidence="1" id="KW-0812">Transmembrane</keyword>
<feature type="transmembrane region" description="Helical" evidence="1">
    <location>
        <begin position="6"/>
        <end position="25"/>
    </location>
</feature>
<proteinExistence type="predicted"/>
<sequence>MIVINIVAMAILIGLIVIASVKPDLFKEMMRSLYVINDEVKKQLNCAIEALCLQKILELMTNNVRFIVCYSVATSSMVNDVRKRMTDHQIFYLISRKVEEIESV</sequence>
<dbReference type="AlphaFoldDB" id="A0A177AVR8"/>
<reference evidence="2 3" key="1">
    <citation type="submission" date="2016-04" db="EMBL/GenBank/DDBJ databases">
        <title>The genome of Intoshia linei affirms orthonectids as highly simplified spiralians.</title>
        <authorList>
            <person name="Mikhailov K.V."/>
            <person name="Slusarev G.S."/>
            <person name="Nikitin M.A."/>
            <person name="Logacheva M.D."/>
            <person name="Penin A."/>
            <person name="Aleoshin V."/>
            <person name="Panchin Y.V."/>
        </authorList>
    </citation>
    <scope>NUCLEOTIDE SEQUENCE [LARGE SCALE GENOMIC DNA]</scope>
    <source>
        <strain evidence="2">Intl2013</strain>
        <tissue evidence="2">Whole animal</tissue>
    </source>
</reference>
<dbReference type="Proteomes" id="UP000078046">
    <property type="component" value="Unassembled WGS sequence"/>
</dbReference>
<keyword evidence="1" id="KW-0472">Membrane</keyword>
<keyword evidence="3" id="KW-1185">Reference proteome</keyword>
<gene>
    <name evidence="2" type="ORF">A3Q56_06956</name>
</gene>